<evidence type="ECO:0000259" key="6">
    <source>
        <dbReference type="PROSITE" id="PS50893"/>
    </source>
</evidence>
<dbReference type="PROSITE" id="PS50893">
    <property type="entry name" value="ABC_TRANSPORTER_2"/>
    <property type="match status" value="1"/>
</dbReference>
<keyword evidence="2" id="KW-0813">Transport</keyword>
<dbReference type="InterPro" id="IPR015860">
    <property type="entry name" value="ABC_transpr_TagH-like"/>
</dbReference>
<feature type="compositionally biased region" description="Polar residues" evidence="5">
    <location>
        <begin position="278"/>
        <end position="291"/>
    </location>
</feature>
<dbReference type="EMBL" id="JARJLR010000207">
    <property type="protein sequence ID" value="MDF3842316.1"/>
    <property type="molecule type" value="Genomic_DNA"/>
</dbReference>
<comment type="caution">
    <text evidence="7">The sequence shown here is derived from an EMBL/GenBank/DDBJ whole genome shotgun (WGS) entry which is preliminary data.</text>
</comment>
<dbReference type="SMART" id="SM00382">
    <property type="entry name" value="AAA"/>
    <property type="match status" value="1"/>
</dbReference>
<dbReference type="PANTHER" id="PTHR46743">
    <property type="entry name" value="TEICHOIC ACIDS EXPORT ATP-BINDING PROTEIN TAGH"/>
    <property type="match status" value="1"/>
</dbReference>
<evidence type="ECO:0000256" key="4">
    <source>
        <dbReference type="ARBA" id="ARBA00022840"/>
    </source>
</evidence>
<dbReference type="Pfam" id="PF00005">
    <property type="entry name" value="ABC_tran"/>
    <property type="match status" value="1"/>
</dbReference>
<dbReference type="SUPFAM" id="SSF52540">
    <property type="entry name" value="P-loop containing nucleoside triphosphate hydrolases"/>
    <property type="match status" value="1"/>
</dbReference>
<dbReference type="InterPro" id="IPR027417">
    <property type="entry name" value="P-loop_NTPase"/>
</dbReference>
<dbReference type="InterPro" id="IPR017871">
    <property type="entry name" value="ABC_transporter-like_CS"/>
</dbReference>
<protein>
    <submittedName>
        <fullName evidence="7">ABC transporter ATP-binding protein</fullName>
    </submittedName>
</protein>
<evidence type="ECO:0000256" key="2">
    <source>
        <dbReference type="ARBA" id="ARBA00022448"/>
    </source>
</evidence>
<dbReference type="Gene3D" id="2.70.50.60">
    <property type="entry name" value="abc- transporter (atp binding component) like domain"/>
    <property type="match status" value="1"/>
</dbReference>
<dbReference type="GO" id="GO:0016020">
    <property type="term" value="C:membrane"/>
    <property type="evidence" value="ECO:0007669"/>
    <property type="project" value="InterPro"/>
</dbReference>
<evidence type="ECO:0000256" key="3">
    <source>
        <dbReference type="ARBA" id="ARBA00022741"/>
    </source>
</evidence>
<reference evidence="7" key="1">
    <citation type="submission" date="2023-03" db="EMBL/GenBank/DDBJ databases">
        <title>Draft assemblies of triclosan tolerant bacteria isolated from returned activated sludge.</title>
        <authorList>
            <person name="Van Hamelsveld S."/>
        </authorList>
    </citation>
    <scope>NUCLEOTIDE SEQUENCE</scope>
    <source>
        <strain evidence="7">GW210015_S63</strain>
    </source>
</reference>
<dbReference type="GO" id="GO:0016887">
    <property type="term" value="F:ATP hydrolysis activity"/>
    <property type="evidence" value="ECO:0007669"/>
    <property type="project" value="InterPro"/>
</dbReference>
<evidence type="ECO:0000256" key="1">
    <source>
        <dbReference type="ARBA" id="ARBA00005417"/>
    </source>
</evidence>
<sequence length="444" mass="49714">MSSDFSIRVQNLGKCYQIYDKPHHRLLQMLLGRFGKRYFREFWAMRDVSFFIPRGKVLGILGKNGAGKSTLLQMICATLSPTHGDIEVNGRVAALLELGSGFNPEFTGIENIYLNAQILGLTQEEVSRKLDDILAFADIGDFVHQPVKTYSSGMFARLAFSVAVNVEPDILIVDEALSVGDAWFQHKSMARMRTLMESGCTVLFVSHSIDAVRALCDEAIWLESGTIKMQGGVTEVTNAYMNDVFIEHNRITLQTARHDEEQQDGNIQEPALPKQTDHTANTETAVNSPSATTMLDGGSVLSVSAKRLRNSQGQIVDYLQQGESFSLEFELEPHQTVRNISVGFLIKDQFGQELTGESYFNTHRHSLNFSAGQKGLFIFKSSMSLRGGQSYSVALRVNQVSRWDRSDNVVVFADELAMVFDVLTDTENPMWFKFKMPFEVTCQL</sequence>
<dbReference type="Proteomes" id="UP001220662">
    <property type="component" value="Unassembled WGS sequence"/>
</dbReference>
<dbReference type="CDD" id="cd03220">
    <property type="entry name" value="ABC_KpsT_Wzt"/>
    <property type="match status" value="1"/>
</dbReference>
<evidence type="ECO:0000313" key="7">
    <source>
        <dbReference type="EMBL" id="MDF3842316.1"/>
    </source>
</evidence>
<evidence type="ECO:0000313" key="8">
    <source>
        <dbReference type="Proteomes" id="UP001220662"/>
    </source>
</evidence>
<proteinExistence type="inferred from homology"/>
<keyword evidence="3" id="KW-0547">Nucleotide-binding</keyword>
<dbReference type="InterPro" id="IPR003439">
    <property type="entry name" value="ABC_transporter-like_ATP-bd"/>
</dbReference>
<evidence type="ECO:0000256" key="5">
    <source>
        <dbReference type="SAM" id="MobiDB-lite"/>
    </source>
</evidence>
<dbReference type="CDD" id="cd10147">
    <property type="entry name" value="Wzt_C-like"/>
    <property type="match status" value="1"/>
</dbReference>
<comment type="similarity">
    <text evidence="1">Belongs to the ABC transporter superfamily.</text>
</comment>
<dbReference type="InterPro" id="IPR029439">
    <property type="entry name" value="Wzt_C"/>
</dbReference>
<dbReference type="Gene3D" id="3.40.50.300">
    <property type="entry name" value="P-loop containing nucleotide triphosphate hydrolases"/>
    <property type="match status" value="1"/>
</dbReference>
<name>A0AAW6P3R7_9PSED</name>
<dbReference type="PANTHER" id="PTHR46743:SF2">
    <property type="entry name" value="TEICHOIC ACIDS EXPORT ATP-BINDING PROTEIN TAGH"/>
    <property type="match status" value="1"/>
</dbReference>
<dbReference type="InterPro" id="IPR003593">
    <property type="entry name" value="AAA+_ATPase"/>
</dbReference>
<dbReference type="GO" id="GO:0005524">
    <property type="term" value="F:ATP binding"/>
    <property type="evidence" value="ECO:0007669"/>
    <property type="project" value="UniProtKB-KW"/>
</dbReference>
<feature type="domain" description="ABC transporter" evidence="6">
    <location>
        <begin position="7"/>
        <end position="249"/>
    </location>
</feature>
<gene>
    <name evidence="7" type="ORF">P3W55_11430</name>
</gene>
<dbReference type="RefSeq" id="WP_058488098.1">
    <property type="nucleotide sequence ID" value="NZ_CALEBV010000082.1"/>
</dbReference>
<accession>A0AAW6P3R7</accession>
<organism evidence="7 8">
    <name type="scientific">Pseudomonas citronellolis</name>
    <dbReference type="NCBI Taxonomy" id="53408"/>
    <lineage>
        <taxon>Bacteria</taxon>
        <taxon>Pseudomonadati</taxon>
        <taxon>Pseudomonadota</taxon>
        <taxon>Gammaproteobacteria</taxon>
        <taxon>Pseudomonadales</taxon>
        <taxon>Pseudomonadaceae</taxon>
        <taxon>Pseudomonas</taxon>
    </lineage>
</organism>
<dbReference type="GO" id="GO:0140359">
    <property type="term" value="F:ABC-type transporter activity"/>
    <property type="evidence" value="ECO:0007669"/>
    <property type="project" value="InterPro"/>
</dbReference>
<feature type="region of interest" description="Disordered" evidence="5">
    <location>
        <begin position="270"/>
        <end position="291"/>
    </location>
</feature>
<dbReference type="InterPro" id="IPR050683">
    <property type="entry name" value="Bact_Polysacc_Export_ATP-bd"/>
</dbReference>
<dbReference type="PROSITE" id="PS00211">
    <property type="entry name" value="ABC_TRANSPORTER_1"/>
    <property type="match status" value="1"/>
</dbReference>
<dbReference type="AlphaFoldDB" id="A0AAW6P3R7"/>
<dbReference type="Pfam" id="PF14524">
    <property type="entry name" value="Wzt_C"/>
    <property type="match status" value="1"/>
</dbReference>
<keyword evidence="4 7" id="KW-0067">ATP-binding</keyword>